<reference evidence="3" key="2">
    <citation type="submission" date="2022-01" db="EMBL/GenBank/DDBJ databases">
        <authorList>
            <person name="Yamashiro T."/>
            <person name="Shiraishi A."/>
            <person name="Satake H."/>
            <person name="Nakayama K."/>
        </authorList>
    </citation>
    <scope>NUCLEOTIDE SEQUENCE</scope>
</reference>
<feature type="coiled-coil region" evidence="1">
    <location>
        <begin position="212"/>
        <end position="246"/>
    </location>
</feature>
<reference evidence="3" key="1">
    <citation type="journal article" date="2022" name="Int. J. Mol. Sci.">
        <title>Draft Genome of Tanacetum Coccineum: Genomic Comparison of Closely Related Tanacetum-Family Plants.</title>
        <authorList>
            <person name="Yamashiro T."/>
            <person name="Shiraishi A."/>
            <person name="Nakayama K."/>
            <person name="Satake H."/>
        </authorList>
    </citation>
    <scope>NUCLEOTIDE SEQUENCE</scope>
</reference>
<keyword evidence="4" id="KW-1185">Reference proteome</keyword>
<name>A0ABQ5C5B4_9ASTR</name>
<accession>A0ABQ5C5B4</accession>
<comment type="caution">
    <text evidence="3">The sequence shown here is derived from an EMBL/GenBank/DDBJ whole genome shotgun (WGS) entry which is preliminary data.</text>
</comment>
<keyword evidence="1" id="KW-0175">Coiled coil</keyword>
<evidence type="ECO:0000256" key="1">
    <source>
        <dbReference type="SAM" id="Coils"/>
    </source>
</evidence>
<protein>
    <submittedName>
        <fullName evidence="3">Uncharacterized protein</fullName>
    </submittedName>
</protein>
<dbReference type="Proteomes" id="UP001151760">
    <property type="component" value="Unassembled WGS sequence"/>
</dbReference>
<organism evidence="3 4">
    <name type="scientific">Tanacetum coccineum</name>
    <dbReference type="NCBI Taxonomy" id="301880"/>
    <lineage>
        <taxon>Eukaryota</taxon>
        <taxon>Viridiplantae</taxon>
        <taxon>Streptophyta</taxon>
        <taxon>Embryophyta</taxon>
        <taxon>Tracheophyta</taxon>
        <taxon>Spermatophyta</taxon>
        <taxon>Magnoliopsida</taxon>
        <taxon>eudicotyledons</taxon>
        <taxon>Gunneridae</taxon>
        <taxon>Pentapetalae</taxon>
        <taxon>asterids</taxon>
        <taxon>campanulids</taxon>
        <taxon>Asterales</taxon>
        <taxon>Asteraceae</taxon>
        <taxon>Asteroideae</taxon>
        <taxon>Anthemideae</taxon>
        <taxon>Anthemidinae</taxon>
        <taxon>Tanacetum</taxon>
    </lineage>
</organism>
<feature type="compositionally biased region" description="Polar residues" evidence="2">
    <location>
        <begin position="30"/>
        <end position="42"/>
    </location>
</feature>
<evidence type="ECO:0000313" key="4">
    <source>
        <dbReference type="Proteomes" id="UP001151760"/>
    </source>
</evidence>
<gene>
    <name evidence="3" type="ORF">Tco_0891661</name>
</gene>
<sequence>MGLNSLSNSPLVGDEAVHKELGDRMERAATTASSLEAEQDNGSGPKCQDTILGDVDAQTRFETTSKQSNDPPLLKVNTFGSGDDNMQLMELMTHCTKLSALFKLTAVSLRLKLVLPVFAAMHQLLLLVQVSAAEGQDVNVGASYNLIDKKKVIITEASIRNDLHLDDAEVPSYSQERFSTQCFLDHMLSNNRKFDLSKYIFDAMVKHLDGVVRDLEKAKSDQAIEIASLKKRVDKLEKRRQFSIEDIDAYAEVTLVNEQQNKNLMIDTVVLDDDEVFVDVASSEKNEQSTKLDDSTTGEAVTTASVEDSAAPTIQVSTANIGEVTAAKDKCPNLLKPY</sequence>
<evidence type="ECO:0000313" key="3">
    <source>
        <dbReference type="EMBL" id="GJT21724.1"/>
    </source>
</evidence>
<proteinExistence type="predicted"/>
<evidence type="ECO:0000256" key="2">
    <source>
        <dbReference type="SAM" id="MobiDB-lite"/>
    </source>
</evidence>
<dbReference type="EMBL" id="BQNB010013912">
    <property type="protein sequence ID" value="GJT21724.1"/>
    <property type="molecule type" value="Genomic_DNA"/>
</dbReference>
<feature type="region of interest" description="Disordered" evidence="2">
    <location>
        <begin position="24"/>
        <end position="46"/>
    </location>
</feature>